<dbReference type="InterPro" id="IPR002559">
    <property type="entry name" value="Transposase_11"/>
</dbReference>
<dbReference type="NCBIfam" id="NF033580">
    <property type="entry name" value="transpos_IS5_3"/>
    <property type="match status" value="1"/>
</dbReference>
<dbReference type="AlphaFoldDB" id="M1PB16"/>
<evidence type="ECO:0000313" key="3">
    <source>
        <dbReference type="EMBL" id="AGF73861.1"/>
    </source>
</evidence>
<dbReference type="GO" id="GO:0006313">
    <property type="term" value="P:DNA transposition"/>
    <property type="evidence" value="ECO:0007669"/>
    <property type="project" value="InterPro"/>
</dbReference>
<dbReference type="EMBL" id="CP003698">
    <property type="protein sequence ID" value="AGF73861.1"/>
    <property type="molecule type" value="Genomic_DNA"/>
</dbReference>
<feature type="domain" description="Transposase IS4-like" evidence="2">
    <location>
        <begin position="45"/>
        <end position="224"/>
    </location>
</feature>
<feature type="region of interest" description="Disordered" evidence="1">
    <location>
        <begin position="168"/>
        <end position="189"/>
    </location>
</feature>
<dbReference type="KEGG" id="chn:A605_14457"/>
<gene>
    <name evidence="3" type="ORF">A605_14457</name>
</gene>
<dbReference type="PANTHER" id="PTHR30007">
    <property type="entry name" value="PHP DOMAIN PROTEIN"/>
    <property type="match status" value="1"/>
</dbReference>
<sequence>MPDCYGPWWRVYALFRTWQLSGIWSRIEAELQSWADGQGHLGWDISVDSTTARAHIHAAGARRDSSERLDGEPDNHALGRSRGGFSTKIHLACDQHLQAVSFTVTAGQAGDAPQLTEVLDRIQVARPGPGRPRSRPNRVLADKAYSSQANRSYLRCRNITTTIPVKKDQAANRKAKGSAGGRPPTFDSEAYKGRNVVERCFNALKHNRAVATRYDKLAVRFQAVVQIANIDRWLKRLS</sequence>
<proteinExistence type="predicted"/>
<dbReference type="Pfam" id="PF01609">
    <property type="entry name" value="DDE_Tnp_1"/>
    <property type="match status" value="1"/>
</dbReference>
<geneLocation type="plasmid" evidence="3 4">
    <name>pCha1</name>
</geneLocation>
<keyword evidence="3" id="KW-0614">Plasmid</keyword>
<protein>
    <submittedName>
        <fullName evidence="3">Transposase IS4 family protein</fullName>
    </submittedName>
</protein>
<dbReference type="PATRIC" id="fig|1121362.3.peg.2909"/>
<evidence type="ECO:0000256" key="1">
    <source>
        <dbReference type="SAM" id="MobiDB-lite"/>
    </source>
</evidence>
<accession>M1PB16</accession>
<dbReference type="eggNOG" id="COG3293">
    <property type="taxonomic scope" value="Bacteria"/>
</dbReference>
<reference evidence="3 4" key="1">
    <citation type="journal article" date="2012" name="Stand. Genomic Sci.">
        <title>Genome sequence of the halotolerant bacterium Corynebacterium halotolerans type strain YIM 70093(T) (= DSM 44683(T)).</title>
        <authorList>
            <person name="Ruckert C."/>
            <person name="Albersmeier A."/>
            <person name="Al-Dilaimi A."/>
            <person name="Niehaus K."/>
            <person name="Szczepanowski R."/>
            <person name="Kalinowski J."/>
        </authorList>
    </citation>
    <scope>NUCLEOTIDE SEQUENCE [LARGE SCALE GENOMIC DNA]</scope>
    <source>
        <strain evidence="3">DSM 44683</strain>
        <plasmid evidence="4">Plasmid pCha1</plasmid>
    </source>
</reference>
<keyword evidence="4" id="KW-1185">Reference proteome</keyword>
<dbReference type="GO" id="GO:0004803">
    <property type="term" value="F:transposase activity"/>
    <property type="evidence" value="ECO:0007669"/>
    <property type="project" value="InterPro"/>
</dbReference>
<dbReference type="PANTHER" id="PTHR30007:SF1">
    <property type="entry name" value="BLR1914 PROTEIN"/>
    <property type="match status" value="1"/>
</dbReference>
<dbReference type="GO" id="GO:0003677">
    <property type="term" value="F:DNA binding"/>
    <property type="evidence" value="ECO:0007669"/>
    <property type="project" value="InterPro"/>
</dbReference>
<evidence type="ECO:0000313" key="4">
    <source>
        <dbReference type="Proteomes" id="UP000011723"/>
    </source>
</evidence>
<evidence type="ECO:0000259" key="2">
    <source>
        <dbReference type="Pfam" id="PF01609"/>
    </source>
</evidence>
<dbReference type="Proteomes" id="UP000011723">
    <property type="component" value="Plasmid pCha1"/>
</dbReference>
<organism evidence="3 4">
    <name type="scientific">Corynebacterium halotolerans YIM 70093 = DSM 44683</name>
    <dbReference type="NCBI Taxonomy" id="1121362"/>
    <lineage>
        <taxon>Bacteria</taxon>
        <taxon>Bacillati</taxon>
        <taxon>Actinomycetota</taxon>
        <taxon>Actinomycetes</taxon>
        <taxon>Mycobacteriales</taxon>
        <taxon>Corynebacteriaceae</taxon>
        <taxon>Corynebacterium</taxon>
    </lineage>
</organism>
<dbReference type="HOGENOM" id="CLU_055261_9_1_11"/>
<name>M1PB16_9CORY</name>